<protein>
    <submittedName>
        <fullName evidence="1">Uncharacterized protein</fullName>
    </submittedName>
</protein>
<reference evidence="1" key="2">
    <citation type="journal article" date="2022" name="New Phytol.">
        <title>Evolutionary transition to the ectomycorrhizal habit in the genomes of a hyperdiverse lineage of mushroom-forming fungi.</title>
        <authorList>
            <person name="Looney B."/>
            <person name="Miyauchi S."/>
            <person name="Morin E."/>
            <person name="Drula E."/>
            <person name="Courty P.E."/>
            <person name="Kohler A."/>
            <person name="Kuo A."/>
            <person name="LaButti K."/>
            <person name="Pangilinan J."/>
            <person name="Lipzen A."/>
            <person name="Riley R."/>
            <person name="Andreopoulos W."/>
            <person name="He G."/>
            <person name="Johnson J."/>
            <person name="Nolan M."/>
            <person name="Tritt A."/>
            <person name="Barry K.W."/>
            <person name="Grigoriev I.V."/>
            <person name="Nagy L.G."/>
            <person name="Hibbett D."/>
            <person name="Henrissat B."/>
            <person name="Matheny P.B."/>
            <person name="Labbe J."/>
            <person name="Martin F.M."/>
        </authorList>
    </citation>
    <scope>NUCLEOTIDE SEQUENCE</scope>
    <source>
        <strain evidence="1">FP105234-sp</strain>
    </source>
</reference>
<proteinExistence type="predicted"/>
<sequence>MSGGVPSIDTEPASTPATEWANQTKKAFSADTEMMPAISTGAVAGAENTNEQPPATELPGAYPAEWGFSEAGMSTGADGQKAGGVVSGTVHMAQEAIEKAMGYMPGDVNKAVHSAGQTASHYLPKSVVDTITPYLPAAQGTARASEHDQLHVASLPTKEILGTQLSEHQDGVGSLPGLLAETGATRLPDDQTPVVSPVGDTSLSAEQIVYKPSSASIAAQRALDDRGALPKRAAGTAETGFHREQVGRGLSGGLAGATVAGTATSLPTTEPSDAQPFQKAGGTGGVPEIAEKPEKALPEEGKSEGTKSGHPSEFNKYADNKLGAEGRRVDEDTKGSEASGDDATGRASGMQGFRRETIPPTVPLAIPPSTTDGKGAEGRHLDEDVNVPGVPSKSTCVKERDMTSRTKIPEVKDKEKDAPDKTSDECGLSDGRRIGSAEAGEQSTTARTEKKDKPGDEAKDKETPGTVSGAVEGHNKVRHEPTKVNTQAREWRTWQGAGSGPIGKHDVDLAEKTDDGDPERDALGLNDDGEAKDQVLQPTRSAHSDISEVRRTENTSSTAAASGGSPRKPKFMDRVRGEAKVLVGKLGGDPHKVDEGMKLKLGGR</sequence>
<gene>
    <name evidence="1" type="ORF">FA95DRAFT_1604732</name>
</gene>
<comment type="caution">
    <text evidence="1">The sequence shown here is derived from an EMBL/GenBank/DDBJ whole genome shotgun (WGS) entry which is preliminary data.</text>
</comment>
<keyword evidence="2" id="KW-1185">Reference proteome</keyword>
<accession>A0ACB8RXQ7</accession>
<reference evidence="1" key="1">
    <citation type="submission" date="2021-02" db="EMBL/GenBank/DDBJ databases">
        <authorList>
            <consortium name="DOE Joint Genome Institute"/>
            <person name="Ahrendt S."/>
            <person name="Looney B.P."/>
            <person name="Miyauchi S."/>
            <person name="Morin E."/>
            <person name="Drula E."/>
            <person name="Courty P.E."/>
            <person name="Chicoki N."/>
            <person name="Fauchery L."/>
            <person name="Kohler A."/>
            <person name="Kuo A."/>
            <person name="Labutti K."/>
            <person name="Pangilinan J."/>
            <person name="Lipzen A."/>
            <person name="Riley R."/>
            <person name="Andreopoulos W."/>
            <person name="He G."/>
            <person name="Johnson J."/>
            <person name="Barry K.W."/>
            <person name="Grigoriev I.V."/>
            <person name="Nagy L."/>
            <person name="Hibbett D."/>
            <person name="Henrissat B."/>
            <person name="Matheny P.B."/>
            <person name="Labbe J."/>
            <person name="Martin F."/>
        </authorList>
    </citation>
    <scope>NUCLEOTIDE SEQUENCE</scope>
    <source>
        <strain evidence="1">FP105234-sp</strain>
    </source>
</reference>
<name>A0ACB8RXQ7_9AGAM</name>
<organism evidence="1 2">
    <name type="scientific">Auriscalpium vulgare</name>
    <dbReference type="NCBI Taxonomy" id="40419"/>
    <lineage>
        <taxon>Eukaryota</taxon>
        <taxon>Fungi</taxon>
        <taxon>Dikarya</taxon>
        <taxon>Basidiomycota</taxon>
        <taxon>Agaricomycotina</taxon>
        <taxon>Agaricomycetes</taxon>
        <taxon>Russulales</taxon>
        <taxon>Auriscalpiaceae</taxon>
        <taxon>Auriscalpium</taxon>
    </lineage>
</organism>
<dbReference type="Proteomes" id="UP000814033">
    <property type="component" value="Unassembled WGS sequence"/>
</dbReference>
<evidence type="ECO:0000313" key="1">
    <source>
        <dbReference type="EMBL" id="KAI0049059.1"/>
    </source>
</evidence>
<evidence type="ECO:0000313" key="2">
    <source>
        <dbReference type="Proteomes" id="UP000814033"/>
    </source>
</evidence>
<dbReference type="EMBL" id="MU275878">
    <property type="protein sequence ID" value="KAI0049059.1"/>
    <property type="molecule type" value="Genomic_DNA"/>
</dbReference>